<accession>A0AAW2L6X2</accession>
<name>A0AAW2L6X2_9LAMI</name>
<evidence type="ECO:0000259" key="2">
    <source>
        <dbReference type="Pfam" id="PF25597"/>
    </source>
</evidence>
<feature type="region of interest" description="Disordered" evidence="1">
    <location>
        <begin position="1"/>
        <end position="29"/>
    </location>
</feature>
<proteinExistence type="predicted"/>
<reference evidence="3" key="2">
    <citation type="journal article" date="2024" name="Plant">
        <title>Genomic evolution and insights into agronomic trait innovations of Sesamum species.</title>
        <authorList>
            <person name="Miao H."/>
            <person name="Wang L."/>
            <person name="Qu L."/>
            <person name="Liu H."/>
            <person name="Sun Y."/>
            <person name="Le M."/>
            <person name="Wang Q."/>
            <person name="Wei S."/>
            <person name="Zheng Y."/>
            <person name="Lin W."/>
            <person name="Duan Y."/>
            <person name="Cao H."/>
            <person name="Xiong S."/>
            <person name="Wang X."/>
            <person name="Wei L."/>
            <person name="Li C."/>
            <person name="Ma Q."/>
            <person name="Ju M."/>
            <person name="Zhao R."/>
            <person name="Li G."/>
            <person name="Mu C."/>
            <person name="Tian Q."/>
            <person name="Mei H."/>
            <person name="Zhang T."/>
            <person name="Gao T."/>
            <person name="Zhang H."/>
        </authorList>
    </citation>
    <scope>NUCLEOTIDE SEQUENCE</scope>
    <source>
        <strain evidence="3">KEN8</strain>
    </source>
</reference>
<feature type="compositionally biased region" description="Low complexity" evidence="1">
    <location>
        <begin position="11"/>
        <end position="26"/>
    </location>
</feature>
<reference evidence="3" key="1">
    <citation type="submission" date="2020-06" db="EMBL/GenBank/DDBJ databases">
        <authorList>
            <person name="Li T."/>
            <person name="Hu X."/>
            <person name="Zhang T."/>
            <person name="Song X."/>
            <person name="Zhang H."/>
            <person name="Dai N."/>
            <person name="Sheng W."/>
            <person name="Hou X."/>
            <person name="Wei L."/>
        </authorList>
    </citation>
    <scope>NUCLEOTIDE SEQUENCE</scope>
    <source>
        <strain evidence="3">KEN8</strain>
        <tissue evidence="3">Leaf</tissue>
    </source>
</reference>
<sequence>MLEEEERKGKAVAATASTTGVGRGSAHNSSPTPGIFVIELNMITNSASWILDTSCGALIYINLQVLVLRLGDGKVVVVEAGYALETATKLLNMAPSKTVPYMPYEIWHGKSASYKFLGYSKETTGYYFYDLSEQKVFLSTNAVFLEKGFPADKQRDEELLKETNLPKGVKPVGCKWVYKRKLGANGEVTSFKARLVEKDIYMDQPEGFTSVGE</sequence>
<dbReference type="EMBL" id="JACGWM010000100">
    <property type="protein sequence ID" value="KAL0315062.1"/>
    <property type="molecule type" value="Genomic_DNA"/>
</dbReference>
<evidence type="ECO:0000256" key="1">
    <source>
        <dbReference type="SAM" id="MobiDB-lite"/>
    </source>
</evidence>
<dbReference type="Pfam" id="PF25597">
    <property type="entry name" value="SH3_retrovirus"/>
    <property type="match status" value="1"/>
</dbReference>
<gene>
    <name evidence="3" type="ORF">Scaly_2893600</name>
</gene>
<feature type="domain" description="Retroviral polymerase SH3-like" evidence="2">
    <location>
        <begin position="109"/>
        <end position="154"/>
    </location>
</feature>
<evidence type="ECO:0000313" key="3">
    <source>
        <dbReference type="EMBL" id="KAL0315062.1"/>
    </source>
</evidence>
<dbReference type="AlphaFoldDB" id="A0AAW2L6X2"/>
<comment type="caution">
    <text evidence="3">The sequence shown here is derived from an EMBL/GenBank/DDBJ whole genome shotgun (WGS) entry which is preliminary data.</text>
</comment>
<dbReference type="InterPro" id="IPR057670">
    <property type="entry name" value="SH3_retrovirus"/>
</dbReference>
<organism evidence="3">
    <name type="scientific">Sesamum calycinum</name>
    <dbReference type="NCBI Taxonomy" id="2727403"/>
    <lineage>
        <taxon>Eukaryota</taxon>
        <taxon>Viridiplantae</taxon>
        <taxon>Streptophyta</taxon>
        <taxon>Embryophyta</taxon>
        <taxon>Tracheophyta</taxon>
        <taxon>Spermatophyta</taxon>
        <taxon>Magnoliopsida</taxon>
        <taxon>eudicotyledons</taxon>
        <taxon>Gunneridae</taxon>
        <taxon>Pentapetalae</taxon>
        <taxon>asterids</taxon>
        <taxon>lamiids</taxon>
        <taxon>Lamiales</taxon>
        <taxon>Pedaliaceae</taxon>
        <taxon>Sesamum</taxon>
    </lineage>
</organism>
<protein>
    <recommendedName>
        <fullName evidence="2">Retroviral polymerase SH3-like domain-containing protein</fullName>
    </recommendedName>
</protein>